<evidence type="ECO:0000313" key="4">
    <source>
        <dbReference type="Proteomes" id="UP001287286"/>
    </source>
</evidence>
<dbReference type="InterPro" id="IPR011598">
    <property type="entry name" value="bHLH_dom"/>
</dbReference>
<feature type="region of interest" description="Disordered" evidence="1">
    <location>
        <begin position="33"/>
        <end position="169"/>
    </location>
</feature>
<feature type="region of interest" description="Disordered" evidence="1">
    <location>
        <begin position="233"/>
        <end position="352"/>
    </location>
</feature>
<dbReference type="Pfam" id="PF00010">
    <property type="entry name" value="HLH"/>
    <property type="match status" value="1"/>
</dbReference>
<feature type="compositionally biased region" description="Pro residues" evidence="1">
    <location>
        <begin position="1"/>
        <end position="10"/>
    </location>
</feature>
<sequence length="456" mass="48836">MPRPALPPTPGSSTDIKGKDGVQQLSSLHLSFELPPPALHDGARVSPTDAKHTTPTHSAYAPPPLSSPQGPYPLQAAETVKSRRRSSTAKETKDTSFALPPPPTRSRKIIQMKPRAQEEAAEAPSAKDSGKSGAKGAANAGKSAGSGAATDKGKKKQPSATSAAGRKIARKTAHSLIERRRRSKMNEEFAVLKNMIPACTGEMHKLAILQASIDYVRYLEDCVSKLKAQHGEAQSRAESSHNPLPPIREFHPTFHEDPAGDVEMTDSDTASPRFAGNPERSHQSSVSPALHAQDSRHRQHSYSSVSTDQRHYSYSASAGASPAFGPQHNGLYSQGNMSASGSTLTSPALNPQSDLDQEATAALLMLNNDRRGTNASGRGLSVRDLLSTHDVLTSCDTALALAEYRGGGERCASIRQPFMGEGGMTPGGPRPRGRRNTTFPQPFPMRRRRDETILPT</sequence>
<dbReference type="PROSITE" id="PS50888">
    <property type="entry name" value="BHLH"/>
    <property type="match status" value="1"/>
</dbReference>
<feature type="domain" description="BHLH" evidence="2">
    <location>
        <begin position="169"/>
        <end position="219"/>
    </location>
</feature>
<protein>
    <submittedName>
        <fullName evidence="3">Transcriptional regulator family: Helix-loop-helix</fullName>
    </submittedName>
</protein>
<dbReference type="Proteomes" id="UP001287286">
    <property type="component" value="Unassembled WGS sequence"/>
</dbReference>
<gene>
    <name evidence="3" type="ORF">Purlil1_9361</name>
</gene>
<dbReference type="Gene3D" id="4.10.280.10">
    <property type="entry name" value="Helix-loop-helix DNA-binding domain"/>
    <property type="match status" value="1"/>
</dbReference>
<accession>A0ABR0BQH3</accession>
<evidence type="ECO:0000259" key="2">
    <source>
        <dbReference type="PROSITE" id="PS50888"/>
    </source>
</evidence>
<feature type="region of interest" description="Disordered" evidence="1">
    <location>
        <begin position="415"/>
        <end position="456"/>
    </location>
</feature>
<dbReference type="CDD" id="cd00083">
    <property type="entry name" value="bHLH_SF"/>
    <property type="match status" value="1"/>
</dbReference>
<feature type="compositionally biased region" description="Basic and acidic residues" evidence="1">
    <location>
        <begin position="248"/>
        <end position="258"/>
    </location>
</feature>
<comment type="caution">
    <text evidence="3">The sequence shown here is derived from an EMBL/GenBank/DDBJ whole genome shotgun (WGS) entry which is preliminary data.</text>
</comment>
<dbReference type="PANTHER" id="PTHR46266:SF4">
    <property type="entry name" value="TRANSCRIPTION FACTOR TT8"/>
    <property type="match status" value="1"/>
</dbReference>
<proteinExistence type="predicted"/>
<dbReference type="InterPro" id="IPR036638">
    <property type="entry name" value="HLH_DNA-bd_sf"/>
</dbReference>
<reference evidence="3 4" key="1">
    <citation type="journal article" date="2024" name="Microbiol. Resour. Announc.">
        <title>Genome annotations for the ascomycete fungi Trichoderma harzianum, Trichoderma aggressivum, and Purpureocillium lilacinum.</title>
        <authorList>
            <person name="Beijen E.P.W."/>
            <person name="Ohm R.A."/>
        </authorList>
    </citation>
    <scope>NUCLEOTIDE SEQUENCE [LARGE SCALE GENOMIC DNA]</scope>
    <source>
        <strain evidence="3 4">CBS 150709</strain>
    </source>
</reference>
<dbReference type="PANTHER" id="PTHR46266">
    <property type="entry name" value="TRANSCRIPTION FACTOR TT8"/>
    <property type="match status" value="1"/>
</dbReference>
<organism evidence="3 4">
    <name type="scientific">Purpureocillium lilacinum</name>
    <name type="common">Paecilomyces lilacinus</name>
    <dbReference type="NCBI Taxonomy" id="33203"/>
    <lineage>
        <taxon>Eukaryota</taxon>
        <taxon>Fungi</taxon>
        <taxon>Dikarya</taxon>
        <taxon>Ascomycota</taxon>
        <taxon>Pezizomycotina</taxon>
        <taxon>Sordariomycetes</taxon>
        <taxon>Hypocreomycetidae</taxon>
        <taxon>Hypocreales</taxon>
        <taxon>Ophiocordycipitaceae</taxon>
        <taxon>Purpureocillium</taxon>
    </lineage>
</organism>
<feature type="compositionally biased region" description="Low complexity" evidence="1">
    <location>
        <begin position="312"/>
        <end position="326"/>
    </location>
</feature>
<feature type="compositionally biased region" description="Polar residues" evidence="1">
    <location>
        <begin position="330"/>
        <end position="352"/>
    </location>
</feature>
<name>A0ABR0BQH3_PURLI</name>
<feature type="region of interest" description="Disordered" evidence="1">
    <location>
        <begin position="1"/>
        <end position="21"/>
    </location>
</feature>
<feature type="compositionally biased region" description="Low complexity" evidence="1">
    <location>
        <begin position="131"/>
        <end position="150"/>
    </location>
</feature>
<dbReference type="SMART" id="SM00353">
    <property type="entry name" value="HLH"/>
    <property type="match status" value="1"/>
</dbReference>
<keyword evidence="4" id="KW-1185">Reference proteome</keyword>
<dbReference type="EMBL" id="JAWRVI010000042">
    <property type="protein sequence ID" value="KAK4086276.1"/>
    <property type="molecule type" value="Genomic_DNA"/>
</dbReference>
<evidence type="ECO:0000313" key="3">
    <source>
        <dbReference type="EMBL" id="KAK4086276.1"/>
    </source>
</evidence>
<dbReference type="SUPFAM" id="SSF47459">
    <property type="entry name" value="HLH, helix-loop-helix DNA-binding domain"/>
    <property type="match status" value="1"/>
</dbReference>
<evidence type="ECO:0000256" key="1">
    <source>
        <dbReference type="SAM" id="MobiDB-lite"/>
    </source>
</evidence>